<evidence type="ECO:0000256" key="1">
    <source>
        <dbReference type="SAM" id="SignalP"/>
    </source>
</evidence>
<evidence type="ECO:0000259" key="2">
    <source>
        <dbReference type="PROSITE" id="PS51352"/>
    </source>
</evidence>
<evidence type="ECO:0000313" key="4">
    <source>
        <dbReference type="Proteomes" id="UP001235064"/>
    </source>
</evidence>
<dbReference type="InterPro" id="IPR000866">
    <property type="entry name" value="AhpC/TSA"/>
</dbReference>
<dbReference type="EMBL" id="JASXSZ010000001">
    <property type="protein sequence ID" value="MDL9978000.1"/>
    <property type="molecule type" value="Genomic_DNA"/>
</dbReference>
<proteinExistence type="predicted"/>
<dbReference type="Proteomes" id="UP001235064">
    <property type="component" value="Unassembled WGS sequence"/>
</dbReference>
<comment type="caution">
    <text evidence="3">The sequence shown here is derived from an EMBL/GenBank/DDBJ whole genome shotgun (WGS) entry which is preliminary data.</text>
</comment>
<dbReference type="InterPro" id="IPR050553">
    <property type="entry name" value="Thioredoxin_ResA/DsbE_sf"/>
</dbReference>
<accession>A0ABT7MU79</accession>
<name>A0ABT7MU79_9MICO</name>
<protein>
    <submittedName>
        <fullName evidence="3">TlpA disulfide reductase family protein</fullName>
    </submittedName>
</protein>
<keyword evidence="1" id="KW-0732">Signal</keyword>
<dbReference type="PANTHER" id="PTHR42852:SF17">
    <property type="entry name" value="THIOREDOXIN-LIKE PROTEIN HI_1115"/>
    <property type="match status" value="1"/>
</dbReference>
<dbReference type="CDD" id="cd02966">
    <property type="entry name" value="TlpA_like_family"/>
    <property type="match status" value="1"/>
</dbReference>
<sequence length="188" mass="19717">MNRMTRLTAAAAGLAVFAGLTLTGCASPARGGVEAIPSSAPAADRFTTVADAVPAPKATATLIDGTRVELASLWKGRPLVVQFTSTWCTQCTTAEADLRALSETYGDDLLVVHVALDEPNATIQKYLDDNEVTGPVIVDRTGSIWRDYAVKEPPMTALIDTSGGIVRMWPGGASGDQLRTALENVITG</sequence>
<evidence type="ECO:0000313" key="3">
    <source>
        <dbReference type="EMBL" id="MDL9978000.1"/>
    </source>
</evidence>
<dbReference type="InterPro" id="IPR013766">
    <property type="entry name" value="Thioredoxin_domain"/>
</dbReference>
<dbReference type="Gene3D" id="3.40.30.10">
    <property type="entry name" value="Glutaredoxin"/>
    <property type="match status" value="1"/>
</dbReference>
<feature type="domain" description="Thioredoxin" evidence="2">
    <location>
        <begin position="49"/>
        <end position="187"/>
    </location>
</feature>
<dbReference type="PROSITE" id="PS51257">
    <property type="entry name" value="PROKAR_LIPOPROTEIN"/>
    <property type="match status" value="1"/>
</dbReference>
<feature type="chain" id="PRO_5047452974" evidence="1">
    <location>
        <begin position="27"/>
        <end position="188"/>
    </location>
</feature>
<dbReference type="SUPFAM" id="SSF52833">
    <property type="entry name" value="Thioredoxin-like"/>
    <property type="match status" value="1"/>
</dbReference>
<dbReference type="InterPro" id="IPR036249">
    <property type="entry name" value="Thioredoxin-like_sf"/>
</dbReference>
<gene>
    <name evidence="3" type="ORF">QSV35_01520</name>
</gene>
<dbReference type="PROSITE" id="PS51352">
    <property type="entry name" value="THIOREDOXIN_2"/>
    <property type="match status" value="1"/>
</dbReference>
<organism evidence="3 4">
    <name type="scientific">Microbacterium candidum</name>
    <dbReference type="NCBI Taxonomy" id="3041922"/>
    <lineage>
        <taxon>Bacteria</taxon>
        <taxon>Bacillati</taxon>
        <taxon>Actinomycetota</taxon>
        <taxon>Actinomycetes</taxon>
        <taxon>Micrococcales</taxon>
        <taxon>Microbacteriaceae</taxon>
        <taxon>Microbacterium</taxon>
    </lineage>
</organism>
<reference evidence="3 4" key="1">
    <citation type="submission" date="2023-06" db="EMBL/GenBank/DDBJ databases">
        <title>Microbacterium sp. nov., isolated from a waste landfill.</title>
        <authorList>
            <person name="Wen W."/>
        </authorList>
    </citation>
    <scope>NUCLEOTIDE SEQUENCE [LARGE SCALE GENOMIC DNA]</scope>
    <source>
        <strain evidence="3 4">ASV49</strain>
    </source>
</reference>
<dbReference type="RefSeq" id="WP_286285997.1">
    <property type="nucleotide sequence ID" value="NZ_JASXSZ010000001.1"/>
</dbReference>
<dbReference type="Pfam" id="PF00578">
    <property type="entry name" value="AhpC-TSA"/>
    <property type="match status" value="1"/>
</dbReference>
<keyword evidence="4" id="KW-1185">Reference proteome</keyword>
<dbReference type="PANTHER" id="PTHR42852">
    <property type="entry name" value="THIOL:DISULFIDE INTERCHANGE PROTEIN DSBE"/>
    <property type="match status" value="1"/>
</dbReference>
<feature type="signal peptide" evidence="1">
    <location>
        <begin position="1"/>
        <end position="26"/>
    </location>
</feature>